<reference evidence="1 2" key="1">
    <citation type="journal article" date="2024" name="Science">
        <title>Giant polyketide synthase enzymes in the biosynthesis of giant marine polyether toxins.</title>
        <authorList>
            <person name="Fallon T.R."/>
            <person name="Shende V.V."/>
            <person name="Wierzbicki I.H."/>
            <person name="Pendleton A.L."/>
            <person name="Watervoot N.F."/>
            <person name="Auber R.P."/>
            <person name="Gonzalez D.J."/>
            <person name="Wisecaver J.H."/>
            <person name="Moore B.S."/>
        </authorList>
    </citation>
    <scope>NUCLEOTIDE SEQUENCE [LARGE SCALE GENOMIC DNA]</scope>
    <source>
        <strain evidence="1 2">12B1</strain>
    </source>
</reference>
<comment type="caution">
    <text evidence="1">The sequence shown here is derived from an EMBL/GenBank/DDBJ whole genome shotgun (WGS) entry which is preliminary data.</text>
</comment>
<gene>
    <name evidence="1" type="ORF">AB1Y20_003243</name>
</gene>
<dbReference type="EMBL" id="JBGBPQ010000010">
    <property type="protein sequence ID" value="KAL1518973.1"/>
    <property type="molecule type" value="Genomic_DNA"/>
</dbReference>
<evidence type="ECO:0000313" key="1">
    <source>
        <dbReference type="EMBL" id="KAL1518973.1"/>
    </source>
</evidence>
<proteinExistence type="predicted"/>
<protein>
    <submittedName>
        <fullName evidence="1">Uncharacterized protein</fullName>
    </submittedName>
</protein>
<sequence length="145" mass="16953">MWRTRCSSRRPWERVQRQVHPSVWKKRQQTAALQPSLQLQSARLPSPSAPGCNPSCRTHVPARREKVQSKVHCWKGLRSARMQRQVHRAAWNKRQQALPHRGPCARSAYPPPCVHSAQTERAQWQAHSLSQRRLERVQLQLQVPR</sequence>
<organism evidence="1 2">
    <name type="scientific">Prymnesium parvum</name>
    <name type="common">Toxic golden alga</name>
    <dbReference type="NCBI Taxonomy" id="97485"/>
    <lineage>
        <taxon>Eukaryota</taxon>
        <taxon>Haptista</taxon>
        <taxon>Haptophyta</taxon>
        <taxon>Prymnesiophyceae</taxon>
        <taxon>Prymnesiales</taxon>
        <taxon>Prymnesiaceae</taxon>
        <taxon>Prymnesium</taxon>
    </lineage>
</organism>
<dbReference type="Proteomes" id="UP001515480">
    <property type="component" value="Unassembled WGS sequence"/>
</dbReference>
<accession>A0AB34JCG4</accession>
<evidence type="ECO:0000313" key="2">
    <source>
        <dbReference type="Proteomes" id="UP001515480"/>
    </source>
</evidence>
<name>A0AB34JCG4_PRYPA</name>
<keyword evidence="2" id="KW-1185">Reference proteome</keyword>
<dbReference type="AlphaFoldDB" id="A0AB34JCG4"/>